<evidence type="ECO:0000256" key="6">
    <source>
        <dbReference type="ARBA" id="ARBA00022723"/>
    </source>
</evidence>
<name>A0A832GPY2_9BACT</name>
<evidence type="ECO:0000256" key="8">
    <source>
        <dbReference type="ARBA" id="ARBA00022840"/>
    </source>
</evidence>
<keyword evidence="6" id="KW-0479">Metal-binding</keyword>
<comment type="caution">
    <text evidence="11">The sequence shown here is derived from an EMBL/GenBank/DDBJ whole genome shotgun (WGS) entry which is preliminary data.</text>
</comment>
<keyword evidence="7" id="KW-0547">Nucleotide-binding</keyword>
<dbReference type="InterPro" id="IPR003442">
    <property type="entry name" value="T6A_TsaE"/>
</dbReference>
<dbReference type="Gene3D" id="3.40.50.300">
    <property type="entry name" value="P-loop containing nucleotide triphosphate hydrolases"/>
    <property type="match status" value="1"/>
</dbReference>
<keyword evidence="4" id="KW-0963">Cytoplasm</keyword>
<comment type="subcellular location">
    <subcellularLocation>
        <location evidence="1">Cytoplasm</location>
    </subcellularLocation>
</comment>
<evidence type="ECO:0000256" key="1">
    <source>
        <dbReference type="ARBA" id="ARBA00004496"/>
    </source>
</evidence>
<dbReference type="PANTHER" id="PTHR33540:SF2">
    <property type="entry name" value="TRNA THREONYLCARBAMOYLADENOSINE BIOSYNTHESIS PROTEIN TSAE"/>
    <property type="match status" value="1"/>
</dbReference>
<sequence>MRFISRSPEETKNFGKILAKYLKPGDLVLLYGDLGSGKTTLIQGISEGLGVNPEVYITSPTFSIINLYEGKYPILHLDLYRLESEDLYDLGIWEYLSSSILLIEWADRLDQIPGEDFLEIHLNYIDINSREITLTGYGQWSELLKVLGKDVEQYEEE</sequence>
<proteinExistence type="inferred from homology"/>
<accession>A0A832GPY2</accession>
<dbReference type="AlphaFoldDB" id="A0A832GPY2"/>
<dbReference type="Pfam" id="PF02367">
    <property type="entry name" value="TsaE"/>
    <property type="match status" value="1"/>
</dbReference>
<evidence type="ECO:0000256" key="10">
    <source>
        <dbReference type="ARBA" id="ARBA00032441"/>
    </source>
</evidence>
<evidence type="ECO:0000313" key="11">
    <source>
        <dbReference type="EMBL" id="HGV55827.1"/>
    </source>
</evidence>
<evidence type="ECO:0000256" key="3">
    <source>
        <dbReference type="ARBA" id="ARBA00019010"/>
    </source>
</evidence>
<dbReference type="PANTHER" id="PTHR33540">
    <property type="entry name" value="TRNA THREONYLCARBAMOYLADENOSINE BIOSYNTHESIS PROTEIN TSAE"/>
    <property type="match status" value="1"/>
</dbReference>
<keyword evidence="8" id="KW-0067">ATP-binding</keyword>
<dbReference type="SUPFAM" id="SSF52540">
    <property type="entry name" value="P-loop containing nucleoside triphosphate hydrolases"/>
    <property type="match status" value="1"/>
</dbReference>
<evidence type="ECO:0000256" key="4">
    <source>
        <dbReference type="ARBA" id="ARBA00022490"/>
    </source>
</evidence>
<dbReference type="GO" id="GO:0016740">
    <property type="term" value="F:transferase activity"/>
    <property type="evidence" value="ECO:0007669"/>
    <property type="project" value="UniProtKB-KW"/>
</dbReference>
<evidence type="ECO:0000256" key="2">
    <source>
        <dbReference type="ARBA" id="ARBA00007599"/>
    </source>
</evidence>
<organism evidence="11">
    <name type="scientific">Caldimicrobium thiodismutans</name>
    <dbReference type="NCBI Taxonomy" id="1653476"/>
    <lineage>
        <taxon>Bacteria</taxon>
        <taxon>Pseudomonadati</taxon>
        <taxon>Thermodesulfobacteriota</taxon>
        <taxon>Thermodesulfobacteria</taxon>
        <taxon>Thermodesulfobacteriales</taxon>
        <taxon>Thermodesulfobacteriaceae</taxon>
        <taxon>Caldimicrobium</taxon>
    </lineage>
</organism>
<dbReference type="GO" id="GO:0002949">
    <property type="term" value="P:tRNA threonylcarbamoyladenosine modification"/>
    <property type="evidence" value="ECO:0007669"/>
    <property type="project" value="InterPro"/>
</dbReference>
<keyword evidence="5" id="KW-0819">tRNA processing</keyword>
<gene>
    <name evidence="11" type="primary">tsaE</name>
    <name evidence="11" type="ORF">ENT73_07110</name>
</gene>
<evidence type="ECO:0000256" key="7">
    <source>
        <dbReference type="ARBA" id="ARBA00022741"/>
    </source>
</evidence>
<evidence type="ECO:0000256" key="5">
    <source>
        <dbReference type="ARBA" id="ARBA00022694"/>
    </source>
</evidence>
<keyword evidence="9" id="KW-0460">Magnesium</keyword>
<dbReference type="GO" id="GO:0046872">
    <property type="term" value="F:metal ion binding"/>
    <property type="evidence" value="ECO:0007669"/>
    <property type="project" value="UniProtKB-KW"/>
</dbReference>
<dbReference type="InterPro" id="IPR027417">
    <property type="entry name" value="P-loop_NTPase"/>
</dbReference>
<dbReference type="NCBIfam" id="TIGR00150">
    <property type="entry name" value="T6A_YjeE"/>
    <property type="match status" value="1"/>
</dbReference>
<reference evidence="11" key="1">
    <citation type="journal article" date="2020" name="mSystems">
        <title>Genome- and Community-Level Interaction Insights into Carbon Utilization and Element Cycling Functions of Hydrothermarchaeota in Hydrothermal Sediment.</title>
        <authorList>
            <person name="Zhou Z."/>
            <person name="Liu Y."/>
            <person name="Xu W."/>
            <person name="Pan J."/>
            <person name="Luo Z.H."/>
            <person name="Li M."/>
        </authorList>
    </citation>
    <scope>NUCLEOTIDE SEQUENCE [LARGE SCALE GENOMIC DNA]</scope>
    <source>
        <strain evidence="11">SpSt-605</strain>
    </source>
</reference>
<protein>
    <recommendedName>
        <fullName evidence="3">tRNA threonylcarbamoyladenosine biosynthesis protein TsaE</fullName>
    </recommendedName>
    <alternativeName>
        <fullName evidence="10">t(6)A37 threonylcarbamoyladenosine biosynthesis protein TsaE</fullName>
    </alternativeName>
</protein>
<dbReference type="GO" id="GO:0005524">
    <property type="term" value="F:ATP binding"/>
    <property type="evidence" value="ECO:0007669"/>
    <property type="project" value="UniProtKB-KW"/>
</dbReference>
<evidence type="ECO:0000256" key="9">
    <source>
        <dbReference type="ARBA" id="ARBA00022842"/>
    </source>
</evidence>
<dbReference type="EMBL" id="DSZU01000130">
    <property type="protein sequence ID" value="HGV55827.1"/>
    <property type="molecule type" value="Genomic_DNA"/>
</dbReference>
<keyword evidence="11" id="KW-0808">Transferase</keyword>
<comment type="similarity">
    <text evidence="2">Belongs to the TsaE family.</text>
</comment>
<dbReference type="GO" id="GO:0005737">
    <property type="term" value="C:cytoplasm"/>
    <property type="evidence" value="ECO:0007669"/>
    <property type="project" value="UniProtKB-SubCell"/>
</dbReference>